<accession>A0ACA9M7H4</accession>
<keyword evidence="2" id="KW-1185">Reference proteome</keyword>
<protein>
    <submittedName>
        <fullName evidence="1">3216_t:CDS:1</fullName>
    </submittedName>
</protein>
<dbReference type="Proteomes" id="UP000789366">
    <property type="component" value="Unassembled WGS sequence"/>
</dbReference>
<evidence type="ECO:0000313" key="1">
    <source>
        <dbReference type="EMBL" id="CAG8571609.1"/>
    </source>
</evidence>
<comment type="caution">
    <text evidence="1">The sequence shown here is derived from an EMBL/GenBank/DDBJ whole genome shotgun (WGS) entry which is preliminary data.</text>
</comment>
<sequence>TLNITINNMYNEQETTNNIDKNKETTTHELDETTDIQSNNILDKDHKTNPYTA</sequence>
<reference evidence="1" key="1">
    <citation type="submission" date="2021-06" db="EMBL/GenBank/DDBJ databases">
        <authorList>
            <person name="Kallberg Y."/>
            <person name="Tangrot J."/>
            <person name="Rosling A."/>
        </authorList>
    </citation>
    <scope>NUCLEOTIDE SEQUENCE</scope>
    <source>
        <strain evidence="1">28 12/20/2015</strain>
    </source>
</reference>
<name>A0ACA9M7H4_9GLOM</name>
<gene>
    <name evidence="1" type="ORF">SPELUC_LOCUS6017</name>
</gene>
<evidence type="ECO:0000313" key="2">
    <source>
        <dbReference type="Proteomes" id="UP000789366"/>
    </source>
</evidence>
<dbReference type="EMBL" id="CAJVPW010006653">
    <property type="protein sequence ID" value="CAG8571609.1"/>
    <property type="molecule type" value="Genomic_DNA"/>
</dbReference>
<organism evidence="1 2">
    <name type="scientific">Cetraspora pellucida</name>
    <dbReference type="NCBI Taxonomy" id="1433469"/>
    <lineage>
        <taxon>Eukaryota</taxon>
        <taxon>Fungi</taxon>
        <taxon>Fungi incertae sedis</taxon>
        <taxon>Mucoromycota</taxon>
        <taxon>Glomeromycotina</taxon>
        <taxon>Glomeromycetes</taxon>
        <taxon>Diversisporales</taxon>
        <taxon>Gigasporaceae</taxon>
        <taxon>Cetraspora</taxon>
    </lineage>
</organism>
<proteinExistence type="predicted"/>
<feature type="non-terminal residue" evidence="1">
    <location>
        <position position="1"/>
    </location>
</feature>